<sequence>MPVHTTLNRQLSLCVCVLLVWSAHRLRAEDWPQWRGVNRAAVWNESGVVEDFSDNGLVVKWRAPVRGGFAGPAVADGRVFVLDYQETPGTRTMDGHERLLAFDEETGVLLWEETWPTSYRNLQVKFATGPRAVPTVDGDRVYVLGAAGMLSSFNTKTGALLWRVDTVSEYGATVPVQGTTQAPLVEGNLLIAVVGGEPDAKVVAFNKSTGTEVWRALENTSETGYSAPIVINAGGVRQLILWHATAITSLNPTTGTVYWEQAFAIAGGMAIATPVRNGRYLVVSQFFNGSMMLALNPDRPDARVLWQGGARSELP</sequence>
<dbReference type="PANTHER" id="PTHR34512">
    <property type="entry name" value="CELL SURFACE PROTEIN"/>
    <property type="match status" value="1"/>
</dbReference>
<reference evidence="2" key="1">
    <citation type="submission" date="2018-05" db="EMBL/GenBank/DDBJ databases">
        <authorList>
            <person name="Lanie J.A."/>
            <person name="Ng W.-L."/>
            <person name="Kazmierczak K.M."/>
            <person name="Andrzejewski T.M."/>
            <person name="Davidsen T.M."/>
            <person name="Wayne K.J."/>
            <person name="Tettelin H."/>
            <person name="Glass J.I."/>
            <person name="Rusch D."/>
            <person name="Podicherti R."/>
            <person name="Tsui H.-C.T."/>
            <person name="Winkler M.E."/>
        </authorList>
    </citation>
    <scope>NUCLEOTIDE SEQUENCE</scope>
</reference>
<protein>
    <recommendedName>
        <fullName evidence="1">Pyrrolo-quinoline quinone repeat domain-containing protein</fullName>
    </recommendedName>
</protein>
<dbReference type="EMBL" id="UINC01064081">
    <property type="protein sequence ID" value="SVB92388.1"/>
    <property type="molecule type" value="Genomic_DNA"/>
</dbReference>
<dbReference type="InterPro" id="IPR018391">
    <property type="entry name" value="PQQ_b-propeller_rpt"/>
</dbReference>
<proteinExistence type="predicted"/>
<organism evidence="2">
    <name type="scientific">marine metagenome</name>
    <dbReference type="NCBI Taxonomy" id="408172"/>
    <lineage>
        <taxon>unclassified sequences</taxon>
        <taxon>metagenomes</taxon>
        <taxon>ecological metagenomes</taxon>
    </lineage>
</organism>
<dbReference type="SMART" id="SM00564">
    <property type="entry name" value="PQQ"/>
    <property type="match status" value="3"/>
</dbReference>
<evidence type="ECO:0000259" key="1">
    <source>
        <dbReference type="Pfam" id="PF13360"/>
    </source>
</evidence>
<dbReference type="InterPro" id="IPR011047">
    <property type="entry name" value="Quinoprotein_ADH-like_sf"/>
</dbReference>
<dbReference type="AlphaFoldDB" id="A0A382HYM5"/>
<accession>A0A382HYM5</accession>
<feature type="non-terminal residue" evidence="2">
    <location>
        <position position="315"/>
    </location>
</feature>
<dbReference type="Gene3D" id="2.130.10.10">
    <property type="entry name" value="YVTN repeat-like/Quinoprotein amine dehydrogenase"/>
    <property type="match status" value="1"/>
</dbReference>
<dbReference type="InterPro" id="IPR015943">
    <property type="entry name" value="WD40/YVTN_repeat-like_dom_sf"/>
</dbReference>
<dbReference type="SUPFAM" id="SSF50998">
    <property type="entry name" value="Quinoprotein alcohol dehydrogenase-like"/>
    <property type="match status" value="1"/>
</dbReference>
<dbReference type="InterPro" id="IPR002372">
    <property type="entry name" value="PQQ_rpt_dom"/>
</dbReference>
<name>A0A382HYM5_9ZZZZ</name>
<dbReference type="PANTHER" id="PTHR34512:SF30">
    <property type="entry name" value="OUTER MEMBRANE PROTEIN ASSEMBLY FACTOR BAMB"/>
    <property type="match status" value="1"/>
</dbReference>
<evidence type="ECO:0000313" key="2">
    <source>
        <dbReference type="EMBL" id="SVB92388.1"/>
    </source>
</evidence>
<dbReference type="Pfam" id="PF13360">
    <property type="entry name" value="PQQ_2"/>
    <property type="match status" value="1"/>
</dbReference>
<gene>
    <name evidence="2" type="ORF">METZ01_LOCUS245242</name>
</gene>
<feature type="domain" description="Pyrrolo-quinoline quinone repeat" evidence="1">
    <location>
        <begin position="97"/>
        <end position="294"/>
    </location>
</feature>